<sequence>MRILGLSIIAGLLMVTSSIANDEMDVASARGIVEQQITAFLSDDIDTAYSFAAPAIKRLYPEPQRFLEMVKRNYQPVYRPGNYAFGRALSDTDGDTIALELLITGPKGKDWRAIYVLNRQDNGKFQISGVQLTKLKSPAI</sequence>
<evidence type="ECO:0000313" key="2">
    <source>
        <dbReference type="EMBL" id="MDA5398633.1"/>
    </source>
</evidence>
<reference evidence="2" key="1">
    <citation type="submission" date="2022-11" db="EMBL/GenBank/DDBJ databases">
        <title>Draft genome sequence of Hoeflea poritis E7-10 and Hoeflea prorocentri PM5-8, separated from scleractinian coral Porites lutea and marine dinoflagellate.</title>
        <authorList>
            <person name="Zhang G."/>
            <person name="Wei Q."/>
            <person name="Cai L."/>
        </authorList>
    </citation>
    <scope>NUCLEOTIDE SEQUENCE</scope>
    <source>
        <strain evidence="2">PM5-8</strain>
    </source>
</reference>
<accession>A0A9X3ZHF0</accession>
<feature type="signal peptide" evidence="1">
    <location>
        <begin position="1"/>
        <end position="20"/>
    </location>
</feature>
<feature type="chain" id="PRO_5040793047" evidence="1">
    <location>
        <begin position="21"/>
        <end position="140"/>
    </location>
</feature>
<dbReference type="InterPro" id="IPR032347">
    <property type="entry name" value="DUF4864"/>
</dbReference>
<evidence type="ECO:0000313" key="3">
    <source>
        <dbReference type="Proteomes" id="UP001151234"/>
    </source>
</evidence>
<name>A0A9X3ZHF0_9HYPH</name>
<evidence type="ECO:0000256" key="1">
    <source>
        <dbReference type="SAM" id="SignalP"/>
    </source>
</evidence>
<dbReference type="Pfam" id="PF16156">
    <property type="entry name" value="DUF4864"/>
    <property type="match status" value="1"/>
</dbReference>
<comment type="caution">
    <text evidence="2">The sequence shown here is derived from an EMBL/GenBank/DDBJ whole genome shotgun (WGS) entry which is preliminary data.</text>
</comment>
<protein>
    <submittedName>
        <fullName evidence="2">DUF4864 domain-containing protein</fullName>
    </submittedName>
</protein>
<keyword evidence="3" id="KW-1185">Reference proteome</keyword>
<dbReference type="Proteomes" id="UP001151234">
    <property type="component" value="Unassembled WGS sequence"/>
</dbReference>
<organism evidence="2 3">
    <name type="scientific">Hoeflea prorocentri</name>
    <dbReference type="NCBI Taxonomy" id="1922333"/>
    <lineage>
        <taxon>Bacteria</taxon>
        <taxon>Pseudomonadati</taxon>
        <taxon>Pseudomonadota</taxon>
        <taxon>Alphaproteobacteria</taxon>
        <taxon>Hyphomicrobiales</taxon>
        <taxon>Rhizobiaceae</taxon>
        <taxon>Hoeflea</taxon>
    </lineage>
</organism>
<dbReference type="RefSeq" id="WP_267990043.1">
    <property type="nucleotide sequence ID" value="NZ_JAPJZI010000001.1"/>
</dbReference>
<keyword evidence="1" id="KW-0732">Signal</keyword>
<proteinExistence type="predicted"/>
<dbReference type="AlphaFoldDB" id="A0A9X3ZHF0"/>
<dbReference type="EMBL" id="JAPJZI010000001">
    <property type="protein sequence ID" value="MDA5398633.1"/>
    <property type="molecule type" value="Genomic_DNA"/>
</dbReference>
<gene>
    <name evidence="2" type="ORF">OQ273_08630</name>
</gene>